<feature type="domain" description="Phage terminase large subunit N-terminal" evidence="1">
    <location>
        <begin position="25"/>
        <end position="202"/>
    </location>
</feature>
<dbReference type="Pfam" id="PF04466">
    <property type="entry name" value="Terminase_3"/>
    <property type="match status" value="1"/>
</dbReference>
<feature type="domain" description="Phage terminase large subunit C-terminal" evidence="2">
    <location>
        <begin position="237"/>
        <end position="376"/>
    </location>
</feature>
<dbReference type="InterPro" id="IPR006437">
    <property type="entry name" value="Phage_terminase_lsu"/>
</dbReference>
<name>A0A8S5QP60_9CAUD</name>
<dbReference type="InterPro" id="IPR035413">
    <property type="entry name" value="Terminase_L_C"/>
</dbReference>
<evidence type="ECO:0000259" key="1">
    <source>
        <dbReference type="Pfam" id="PF04466"/>
    </source>
</evidence>
<sequence length="390" mass="44612">MNCTYVFNKMIGPFCDPYIRGIASKGGTRSSKTWSVLQLLYLVANESTEPLMISCVTDTLPAVKRGMFRDFQNMLLDEGVWDDNALNKSDLIYTVKPGVCIEFFGCDNASKVHGPARDILFINEAQRVPREIFRQLDVRTTLKVIIDFNPVRRFWGETDFTGDKYVTIHSTYKDNPYLSKQQVEAIERNAKDANWWRVYGEGLTGGLEGLVYPQIETIDALPEDLTGEDVKFVTGLDFGFQNDPTAIVKIYMRGMNLYIDEVCYETKMLNRTIAERLKMERLDRTITVCDNAEHKSIIELRGLGCNTIPCIKGKGSIRAGIQQVKQFNLFVTKRSTNVLDEADNYTYVKDNLTDTYTNEPVDAYNHALDAVRYGVDYLIRKYRPRYANND</sequence>
<dbReference type="InterPro" id="IPR052380">
    <property type="entry name" value="Viral_DNA_packaging_terminase"/>
</dbReference>
<dbReference type="Gene3D" id="3.30.420.280">
    <property type="match status" value="1"/>
</dbReference>
<reference evidence="3" key="1">
    <citation type="journal article" date="2021" name="Proc. Natl. Acad. Sci. U.S.A.">
        <title>A Catalog of Tens of Thousands of Viruses from Human Metagenomes Reveals Hidden Associations with Chronic Diseases.</title>
        <authorList>
            <person name="Tisza M.J."/>
            <person name="Buck C.B."/>
        </authorList>
    </citation>
    <scope>NUCLEOTIDE SEQUENCE</scope>
    <source>
        <strain evidence="3">CttOT32</strain>
    </source>
</reference>
<dbReference type="PANTHER" id="PTHR39184:SF1">
    <property type="entry name" value="PBSX PHAGE TERMINASE LARGE SUBUNIT"/>
    <property type="match status" value="1"/>
</dbReference>
<proteinExistence type="predicted"/>
<dbReference type="NCBIfam" id="TIGR01547">
    <property type="entry name" value="phage_term_2"/>
    <property type="match status" value="1"/>
</dbReference>
<organism evidence="3">
    <name type="scientific">Siphoviridae sp. cttOT32</name>
    <dbReference type="NCBI Taxonomy" id="2826493"/>
    <lineage>
        <taxon>Viruses</taxon>
        <taxon>Duplodnaviria</taxon>
        <taxon>Heunggongvirae</taxon>
        <taxon>Uroviricota</taxon>
        <taxon>Caudoviricetes</taxon>
    </lineage>
</organism>
<dbReference type="InterPro" id="IPR027417">
    <property type="entry name" value="P-loop_NTPase"/>
</dbReference>
<evidence type="ECO:0000259" key="2">
    <source>
        <dbReference type="Pfam" id="PF17288"/>
    </source>
</evidence>
<evidence type="ECO:0000313" key="3">
    <source>
        <dbReference type="EMBL" id="DAE20404.1"/>
    </source>
</evidence>
<dbReference type="EMBL" id="BK015694">
    <property type="protein sequence ID" value="DAE20404.1"/>
    <property type="molecule type" value="Genomic_DNA"/>
</dbReference>
<protein>
    <submittedName>
        <fullName evidence="3">Terminase large subunit</fullName>
    </submittedName>
</protein>
<dbReference type="Pfam" id="PF17288">
    <property type="entry name" value="Terminase_3C"/>
    <property type="match status" value="1"/>
</dbReference>
<dbReference type="InterPro" id="IPR035412">
    <property type="entry name" value="Terminase_L_N"/>
</dbReference>
<dbReference type="Gene3D" id="3.40.50.300">
    <property type="entry name" value="P-loop containing nucleotide triphosphate hydrolases"/>
    <property type="match status" value="1"/>
</dbReference>
<dbReference type="PANTHER" id="PTHR39184">
    <property type="match status" value="1"/>
</dbReference>
<accession>A0A8S5QP60</accession>